<evidence type="ECO:0000313" key="17">
    <source>
        <dbReference type="Proteomes" id="UP000241769"/>
    </source>
</evidence>
<dbReference type="Pfam" id="PF13191">
    <property type="entry name" value="AAA_16"/>
    <property type="match status" value="1"/>
</dbReference>
<dbReference type="PROSITE" id="PS50294">
    <property type="entry name" value="WD_REPEATS_REGION"/>
    <property type="match status" value="1"/>
</dbReference>
<evidence type="ECO:0000259" key="13">
    <source>
        <dbReference type="PROSITE" id="PS50011"/>
    </source>
</evidence>
<dbReference type="Gene3D" id="1.10.510.10">
    <property type="entry name" value="Transferase(Phosphotransferase) domain 1"/>
    <property type="match status" value="2"/>
</dbReference>
<gene>
    <name evidence="16" type="ORF">PROFUN_07501</name>
</gene>
<dbReference type="GO" id="GO:0071561">
    <property type="term" value="C:nucleus-vacuole junction"/>
    <property type="evidence" value="ECO:0007669"/>
    <property type="project" value="TreeGrafter"/>
</dbReference>
<dbReference type="SMART" id="SM00220">
    <property type="entry name" value="S_TKc"/>
    <property type="match status" value="1"/>
</dbReference>
<keyword evidence="3 10" id="KW-0597">Phosphoprotein</keyword>
<feature type="repeat" description="WD" evidence="11">
    <location>
        <begin position="1056"/>
        <end position="1088"/>
    </location>
</feature>
<dbReference type="PROSITE" id="PS50110">
    <property type="entry name" value="RESPONSE_REGULATORY"/>
    <property type="match status" value="1"/>
</dbReference>
<evidence type="ECO:0000256" key="11">
    <source>
        <dbReference type="PROSITE-ProRule" id="PRU00221"/>
    </source>
</evidence>
<dbReference type="CDD" id="cd17546">
    <property type="entry name" value="REC_hyHK_CKI1_RcsC-like"/>
    <property type="match status" value="1"/>
</dbReference>
<organism evidence="16 17">
    <name type="scientific">Planoprotostelium fungivorum</name>
    <dbReference type="NCBI Taxonomy" id="1890364"/>
    <lineage>
        <taxon>Eukaryota</taxon>
        <taxon>Amoebozoa</taxon>
        <taxon>Evosea</taxon>
        <taxon>Variosea</taxon>
        <taxon>Cavosteliida</taxon>
        <taxon>Cavosteliaceae</taxon>
        <taxon>Planoprotostelium</taxon>
    </lineage>
</organism>
<keyword evidence="17" id="KW-1185">Reference proteome</keyword>
<dbReference type="InterPro" id="IPR011989">
    <property type="entry name" value="ARM-like"/>
</dbReference>
<dbReference type="SUPFAM" id="SSF47384">
    <property type="entry name" value="Homodimeric domain of signal transducing histidine kinase"/>
    <property type="match status" value="1"/>
</dbReference>
<dbReference type="InterPro" id="IPR041664">
    <property type="entry name" value="AAA_16"/>
</dbReference>
<dbReference type="SMART" id="SM00387">
    <property type="entry name" value="HATPase_c"/>
    <property type="match status" value="1"/>
</dbReference>
<dbReference type="Gene3D" id="2.130.10.10">
    <property type="entry name" value="YVTN repeat-like/Quinoprotein amine dehydrogenase"/>
    <property type="match status" value="2"/>
</dbReference>
<feature type="modified residue" description="4-aspartylphosphate" evidence="10">
    <location>
        <position position="3360"/>
    </location>
</feature>
<dbReference type="InterPro" id="IPR036890">
    <property type="entry name" value="HATPase_C_sf"/>
</dbReference>
<evidence type="ECO:0000256" key="2">
    <source>
        <dbReference type="ARBA" id="ARBA00022527"/>
    </source>
</evidence>
<dbReference type="GO" id="GO:0005524">
    <property type="term" value="F:ATP binding"/>
    <property type="evidence" value="ECO:0007669"/>
    <property type="project" value="UniProtKB-KW"/>
</dbReference>
<dbReference type="GO" id="GO:0016236">
    <property type="term" value="P:macroautophagy"/>
    <property type="evidence" value="ECO:0007669"/>
    <property type="project" value="InterPro"/>
</dbReference>
<keyword evidence="2" id="KW-0723">Serine/threonine-protein kinase</keyword>
<dbReference type="InterPro" id="IPR003594">
    <property type="entry name" value="HATPase_dom"/>
</dbReference>
<dbReference type="PROSITE" id="PS50082">
    <property type="entry name" value="WD_REPEATS_2"/>
    <property type="match status" value="2"/>
</dbReference>
<dbReference type="PROSITE" id="PS50109">
    <property type="entry name" value="HIS_KIN"/>
    <property type="match status" value="1"/>
</dbReference>
<feature type="region of interest" description="Disordered" evidence="12">
    <location>
        <begin position="3279"/>
        <end position="3298"/>
    </location>
</feature>
<dbReference type="InterPro" id="IPR036322">
    <property type="entry name" value="WD40_repeat_dom_sf"/>
</dbReference>
<dbReference type="InterPro" id="IPR011006">
    <property type="entry name" value="CheY-like_superfamily"/>
</dbReference>
<dbReference type="GO" id="GO:0004674">
    <property type="term" value="F:protein serine/threonine kinase activity"/>
    <property type="evidence" value="ECO:0007669"/>
    <property type="project" value="UniProtKB-KW"/>
</dbReference>
<dbReference type="Pfam" id="PF00072">
    <property type="entry name" value="Response_reg"/>
    <property type="match status" value="1"/>
</dbReference>
<dbReference type="InParanoid" id="A0A2P6NLL2"/>
<dbReference type="GO" id="GO:0034271">
    <property type="term" value="C:phosphatidylinositol 3-kinase complex, class III, type I"/>
    <property type="evidence" value="ECO:0007669"/>
    <property type="project" value="TreeGrafter"/>
</dbReference>
<dbReference type="InterPro" id="IPR045162">
    <property type="entry name" value="Vps15-like"/>
</dbReference>
<accession>A0A2P6NLL2</accession>
<dbReference type="InterPro" id="IPR003018">
    <property type="entry name" value="GAF"/>
</dbReference>
<dbReference type="PANTHER" id="PTHR17583">
    <property type="entry name" value="PHOSPHOINOSITIDE 3-KINASE REGULATORY SUBUNIT 4"/>
    <property type="match status" value="1"/>
</dbReference>
<dbReference type="SMART" id="SM00448">
    <property type="entry name" value="REC"/>
    <property type="match status" value="1"/>
</dbReference>
<dbReference type="PANTHER" id="PTHR17583:SF0">
    <property type="entry name" value="PHOSPHOINOSITIDE 3-KINASE REGULATORY SUBUNIT 4"/>
    <property type="match status" value="1"/>
</dbReference>
<dbReference type="InterPro" id="IPR036097">
    <property type="entry name" value="HisK_dim/P_sf"/>
</dbReference>
<dbReference type="InterPro" id="IPR027417">
    <property type="entry name" value="P-loop_NTPase"/>
</dbReference>
<evidence type="ECO:0000256" key="12">
    <source>
        <dbReference type="SAM" id="MobiDB-lite"/>
    </source>
</evidence>
<dbReference type="InterPro" id="IPR015943">
    <property type="entry name" value="WD40/YVTN_repeat-like_dom_sf"/>
</dbReference>
<dbReference type="SUPFAM" id="SSF55874">
    <property type="entry name" value="ATPase domain of HSP90 chaperone/DNA topoisomerase II/histidine kinase"/>
    <property type="match status" value="1"/>
</dbReference>
<dbReference type="Gene3D" id="1.25.10.10">
    <property type="entry name" value="Leucine-rich Repeat Variant"/>
    <property type="match status" value="1"/>
</dbReference>
<dbReference type="InterPro" id="IPR004358">
    <property type="entry name" value="Sig_transdc_His_kin-like_C"/>
</dbReference>
<feature type="domain" description="Protein kinase" evidence="13">
    <location>
        <begin position="1489"/>
        <end position="1770"/>
    </location>
</feature>
<keyword evidence="9" id="KW-0067">ATP-binding</keyword>
<dbReference type="GO" id="GO:0005770">
    <property type="term" value="C:late endosome"/>
    <property type="evidence" value="ECO:0007669"/>
    <property type="project" value="TreeGrafter"/>
</dbReference>
<dbReference type="CDD" id="cd00082">
    <property type="entry name" value="HisKA"/>
    <property type="match status" value="1"/>
</dbReference>
<evidence type="ECO:0000313" key="16">
    <source>
        <dbReference type="EMBL" id="PRP84847.1"/>
    </source>
</evidence>
<dbReference type="Gene3D" id="1.10.287.130">
    <property type="match status" value="1"/>
</dbReference>
<keyword evidence="7" id="KW-0547">Nucleotide-binding</keyword>
<dbReference type="Pfam" id="PF02518">
    <property type="entry name" value="HATPase_c"/>
    <property type="match status" value="1"/>
</dbReference>
<dbReference type="SUPFAM" id="SSF52172">
    <property type="entry name" value="CheY-like"/>
    <property type="match status" value="1"/>
</dbReference>
<dbReference type="InterPro" id="IPR016024">
    <property type="entry name" value="ARM-type_fold"/>
</dbReference>
<dbReference type="GO" id="GO:0006623">
    <property type="term" value="P:protein targeting to vacuole"/>
    <property type="evidence" value="ECO:0007669"/>
    <property type="project" value="TreeGrafter"/>
</dbReference>
<dbReference type="InterPro" id="IPR001680">
    <property type="entry name" value="WD40_rpt"/>
</dbReference>
<dbReference type="InterPro" id="IPR005467">
    <property type="entry name" value="His_kinase_dom"/>
</dbReference>
<comment type="caution">
    <text evidence="16">The sequence shown here is derived from an EMBL/GenBank/DDBJ whole genome shotgun (WGS) entry which is preliminary data.</text>
</comment>
<dbReference type="InterPro" id="IPR008271">
    <property type="entry name" value="Ser/Thr_kinase_AS"/>
</dbReference>
<dbReference type="Pfam" id="PF22956">
    <property type="entry name" value="VPS15-like_hel"/>
    <property type="match status" value="1"/>
</dbReference>
<protein>
    <recommendedName>
        <fullName evidence="1">non-specific serine/threonine protein kinase</fullName>
        <ecNumber evidence="1">2.7.11.1</ecNumber>
    </recommendedName>
</protein>
<dbReference type="Pfam" id="PF00512">
    <property type="entry name" value="HisKA"/>
    <property type="match status" value="1"/>
</dbReference>
<feature type="domain" description="Histidine kinase" evidence="14">
    <location>
        <begin position="3032"/>
        <end position="3276"/>
    </location>
</feature>
<feature type="domain" description="Response regulatory" evidence="15">
    <location>
        <begin position="3306"/>
        <end position="3430"/>
    </location>
</feature>
<dbReference type="Gene3D" id="3.40.50.300">
    <property type="entry name" value="P-loop containing nucleotide triphosphate hydrolases"/>
    <property type="match status" value="1"/>
</dbReference>
<reference evidence="16 17" key="1">
    <citation type="journal article" date="2018" name="Genome Biol. Evol.">
        <title>Multiple Roots of Fruiting Body Formation in Amoebozoa.</title>
        <authorList>
            <person name="Hillmann F."/>
            <person name="Forbes G."/>
            <person name="Novohradska S."/>
            <person name="Ferling I."/>
            <person name="Riege K."/>
            <person name="Groth M."/>
            <person name="Westermann M."/>
            <person name="Marz M."/>
            <person name="Spaller T."/>
            <person name="Winckler T."/>
            <person name="Schaap P."/>
            <person name="Glockner G."/>
        </authorList>
    </citation>
    <scope>NUCLEOTIDE SEQUENCE [LARGE SCALE GENOMIC DNA]</scope>
    <source>
        <strain evidence="16 17">Jena</strain>
    </source>
</reference>
<evidence type="ECO:0000256" key="6">
    <source>
        <dbReference type="ARBA" id="ARBA00022737"/>
    </source>
</evidence>
<dbReference type="SMART" id="SM00320">
    <property type="entry name" value="WD40"/>
    <property type="match status" value="5"/>
</dbReference>
<feature type="repeat" description="WD" evidence="11">
    <location>
        <begin position="1344"/>
        <end position="1362"/>
    </location>
</feature>
<dbReference type="OrthoDB" id="242910at2759"/>
<evidence type="ECO:0000256" key="8">
    <source>
        <dbReference type="ARBA" id="ARBA00022777"/>
    </source>
</evidence>
<evidence type="ECO:0000259" key="14">
    <source>
        <dbReference type="PROSITE" id="PS50109"/>
    </source>
</evidence>
<keyword evidence="4 11" id="KW-0853">WD repeat</keyword>
<dbReference type="STRING" id="1890364.A0A2P6NLL2"/>
<proteinExistence type="predicted"/>
<evidence type="ECO:0000256" key="3">
    <source>
        <dbReference type="ARBA" id="ARBA00022553"/>
    </source>
</evidence>
<feature type="region of interest" description="Disordered" evidence="12">
    <location>
        <begin position="2799"/>
        <end position="2819"/>
    </location>
</feature>
<feature type="domain" description="Protein kinase" evidence="13">
    <location>
        <begin position="21"/>
        <end position="294"/>
    </location>
</feature>
<dbReference type="InterPro" id="IPR001789">
    <property type="entry name" value="Sig_transdc_resp-reg_receiver"/>
</dbReference>
<dbReference type="CDD" id="cd13980">
    <property type="entry name" value="STKc_Vps15"/>
    <property type="match status" value="1"/>
</dbReference>
<keyword evidence="6" id="KW-0677">Repeat</keyword>
<dbReference type="InterPro" id="IPR000719">
    <property type="entry name" value="Prot_kinase_dom"/>
</dbReference>
<dbReference type="EMBL" id="MDYQ01000055">
    <property type="protein sequence ID" value="PRP84847.1"/>
    <property type="molecule type" value="Genomic_DNA"/>
</dbReference>
<evidence type="ECO:0000259" key="15">
    <source>
        <dbReference type="PROSITE" id="PS50110"/>
    </source>
</evidence>
<dbReference type="Proteomes" id="UP000241769">
    <property type="component" value="Unassembled WGS sequence"/>
</dbReference>
<dbReference type="Gene3D" id="3.40.50.2300">
    <property type="match status" value="1"/>
</dbReference>
<dbReference type="InterPro" id="IPR011009">
    <property type="entry name" value="Kinase-like_dom_sf"/>
</dbReference>
<evidence type="ECO:0000256" key="10">
    <source>
        <dbReference type="PROSITE-ProRule" id="PRU00169"/>
    </source>
</evidence>
<evidence type="ECO:0000256" key="9">
    <source>
        <dbReference type="ARBA" id="ARBA00022840"/>
    </source>
</evidence>
<evidence type="ECO:0000256" key="7">
    <source>
        <dbReference type="ARBA" id="ARBA00022741"/>
    </source>
</evidence>
<evidence type="ECO:0000256" key="5">
    <source>
        <dbReference type="ARBA" id="ARBA00022679"/>
    </source>
</evidence>
<dbReference type="GO" id="GO:0034272">
    <property type="term" value="C:phosphatidylinositol 3-kinase complex, class III, type II"/>
    <property type="evidence" value="ECO:0007669"/>
    <property type="project" value="TreeGrafter"/>
</dbReference>
<name>A0A2P6NLL2_9EUKA</name>
<dbReference type="PROSITE" id="PS00108">
    <property type="entry name" value="PROTEIN_KINASE_ST"/>
    <property type="match status" value="1"/>
</dbReference>
<dbReference type="Gene3D" id="3.30.565.10">
    <property type="entry name" value="Histidine kinase-like ATPase, C-terminal domain"/>
    <property type="match status" value="1"/>
</dbReference>
<dbReference type="SUPFAM" id="SSF55781">
    <property type="entry name" value="GAF domain-like"/>
    <property type="match status" value="1"/>
</dbReference>
<dbReference type="InterPro" id="IPR003661">
    <property type="entry name" value="HisK_dim/P_dom"/>
</dbReference>
<dbReference type="InterPro" id="IPR029016">
    <property type="entry name" value="GAF-like_dom_sf"/>
</dbReference>
<dbReference type="Pfam" id="PF00400">
    <property type="entry name" value="WD40"/>
    <property type="match status" value="2"/>
</dbReference>
<dbReference type="SUPFAM" id="SSF48371">
    <property type="entry name" value="ARM repeat"/>
    <property type="match status" value="1"/>
</dbReference>
<dbReference type="GO" id="GO:0045324">
    <property type="term" value="P:late endosome to vacuole transport"/>
    <property type="evidence" value="ECO:0007669"/>
    <property type="project" value="InterPro"/>
</dbReference>
<dbReference type="PRINTS" id="PR00344">
    <property type="entry name" value="BCTRLSENSOR"/>
</dbReference>
<dbReference type="SUPFAM" id="SSF56112">
    <property type="entry name" value="Protein kinase-like (PK-like)"/>
    <property type="match status" value="2"/>
</dbReference>
<sequence length="3434" mass="387882">MGNQITVQGPSLDYFDMPPGLVVENPLGIGRFLKTLRCVHVDEGLVVIKAFVKSNTTQSLKAYNERLYHLKEKLNSVADSNVMAYQEWGETEKIGYVIRQYFRNNLYDRISTKPHLTIIEKKWITFQIINALRQCHQHGIVHGDIKCENIMTTSTNWVYLTDFANYKPTFIPENNPADYSFFFDTSGRRTCYIAPERIFIGIPPENQELEHSADIFSAGCVIAELFLNGTPIFTWSQLVSYRKGEYDPEIEISKIPDEDIQNIVRHMIQRQPKSRLTAEGYLIQWSPRAFPSYFPMLQAFLSDMTKTEPDDQIMWIKKDFHSLLQRFEGLSPMSEGPVVDRAEESMRLREEKRLKEKQKIPIPKLQNTQPALDEKYAEEAEEEITDPTFAVLIQTEQMIEHLENEDSRVNILRGTLNKMDVKSIDKTASFTQKKITPEDRLESTSAETFVPHEGAEGLVIVLDLLCAFSQTVKFPSSVITLIDLFAEFSRYLDSEIRLQRIVPYLVAFLSSANALVCATALRTLTSVLKQVDHFSPSDSHIFPAYIMPALSKFNHPDTAQIIREAYAESLATLAETAARFLETSQFFEQSDRDLAYSQEREYDLELSEIQDLFHEIVQDMLTKDTSTAVRRTLLCDITRLCIFFGRQKTNDNLLPLMISNLNARRDWELRCAFFSSIVGVAAFVGMDSLEHFILPCILQSLIDEEEFVIDKAVNILVSLCELGLFRKPKLLDIVEKTAPLLVHPNTWIRYGTVAIMSAVATQLKSVDVHCFLIPALTPFLHTPIQNVDQTNILQALVTPVTYRSTTSPDVKKISRADFKGAIELSIKITSDASRSDYLHTSGLSSIPTPSVEELYDMMFASGLAEMRMSREEQEKILLMKNYISGLVKTAKNKSSHHDADTGNIAFNNLSSVIPVQNIVHQGYTTSTPDKKITTNGARNRGQALLSSRTDDWKIVSQSPRLDRSRTNLPLTSSQLNSKSGAALFLTQSTQNTSVQISVNQNPGLKALTKGLTSGVQQGAVPDLAILDANYSRPAVQAETVPPLREWSPKGIAVAHLHEHKSAVNQVKVTNDCQFFASASDDGTVKIWDCQRLQKNVTNRSRLTYSSQGGKIKALTILENTHSVAAGSDNGTIHIFKVEYTVITKKDTNSNRYTGLSTIRDINPSEGPIVDLQHHPLSSNSMIIYATNKGKIHAWDLRTPNDDAWVMDNPLRYGLLSCFSVDLGRNSLITGTHSGYFTCWDVRFLIPVKTWGTVRRNRIHKIVNHPTTTHPWIYATTGSTPEVTVWDVERAECKQMFKINVEGEYGAIMTNSVPPPGPNDYGIEQLQNPQKFSATHHGIKSLLAPDPSFLLTGGDDNKIRFWNAVNIGASYTIGGNHIASYQNTMQNGVSVYEEEDEGNAGPAGRGRGPVTPTVHHRESILDLNILDLPHRMLVSASRDGVIKVWKRNLYLQCLNGVRISCLTESDPEAVPAMMTTTRACALLRGLSCLCHIGEPFGRENWGKDQIVVMGAALGAHDPMIHLRCEIEAVLHSSVNSVVNRGFSKSLKKKVIVKSPAVGQESAPRLKTKYAKELEVGLSLNGQSGVVKRYSQSNRLIRPKALSMVECVRLGLDLLESIRQIHVQGITHQMLCPEHILVNRSANQIKLCDFSHSSALQKQHQIVINPKHFYKYLEWVSPEQTGRMNKDIDYRTDYYTLGIVLYRICTGTLPFSSSDPVKLVYSHIAKVPEPPNTIDSTIPKSLSATIMKLLSKNADDRYQSVFGIKSDLERCLEDLASGTHRDLSVGMSDVKSHFQIVQKLYGREEENRLLMQAFESVETGKMPNRLVLVSGFSGVGKTSLINEIYKPLTKSGGNFLSGKIDQFNRGIPYSSVCQAFQQILRRLIAESQETLQYWRENMTRAMGGNGQVMIDVIPEVEMIIGSQPKLPQLGPTENQARFRATFKEFIKVFTRPEHPLVIFLDDLQWSDNSTLDLIQDLMTNDDVSHLFMIGAYRDNEIDESHPLTNVIKKINLHRAITSISLKGLSFQHITLLVADSLHRPPNEVTEVSKLVFEKTNGNPFFVTIFLTNLVNRKYIQFNSHLGRWVWDSMNSVNLTDNVIEMMTERIKSLDLETQQMLSIAAAIGNRFDMSTLSAVSMRSVDQTANALWPAIKDELLLLFGDEGSMAYSNVTLRKEAMGTRFQFLHDRVQQASYELIEKDKRPTVHLNIGRTLLAVTPSNILDEKIFDILSHFRHSLSLVVDRQEKLKLARLWVKATERAKGSNAIQSAYEYACISVQMLDEEAWEDEYELTLNAHKLRLETEYLRGQYDKAGEMFPELFRRCRKREDKAAVYQLQFCFYELQEKVHDALDSVAECLSMFDLKFPRPSAPFKDIVETLERSCLETREILNGRQVSELYNLNNVDEEWKEMVIGMIVETWAPCYIVGIKQYLAAVSAMAFNLTLLYGWNKYSSGALCNWAYSSAEYKFDDRFTFDIASLGCHLLETHPNEKLRARCYFPFSIGPNHLVRSIREGIPLLDRAFSSAMENGNLNYAAYMSPHMVGLRFSMGMVLDDIVDCYKSKFALLKKQNTTVWYYGMGATVPFRYHLQDTTMTPTLFFSLEDHLTFNKGSFYVGMVQEDMWKEEKDHGKVLQTIDRAVENLDSVTGMYPETEFYFSMGMSILRAKRNKYLTALEEDKRKSYEELLDRSFAWFERIVINCPANNEHKLYLLRAMRAYCECDYIAASLLYNEARQSAAVHGFIHYEALSHELCGRMWLFLDQKDYASPHIEEAYRLYTLWGSRAKIKTLTRDYPDCLSDVVSSVQGRKGSRGSESEREDTEESEIPWKIEEIPEQIPEVDAIDSQTMMKLSEINSTDMPIDQLLITMMRLLIENAAAQRGLFLVPDEEDLAIVAAGNDEQIKVDTVHAASLYSTNEYPHNIINYVARTRETIIIGDRKGAAAFESGFYLQKNDIKSILCIPVISNHQMKGIIYLDNALINDAFNNPRVKVISIIASHMATHLDNSKVSQILQSEMKHRAVSAELITMKKGLEEFIDVLCHELRNPLNGIYGSRQLMSDQIDDILDYVKGNEKLPESFSLSLANQTSDIREMLQAVSTSSDQLKDIVDTVLTASMLERGLKHQVVQFKPQEIVDKVGLMYRGKLTERGLNYESRVENPDLQLIGDSQRLSQALISIVSNSAKFTERGGITITSWAQHMKEGDRIKLYFTVTDTGIGMTEEEVAKMFLSVSTPTNRSVFARYGGPGLGMKTTKEIIESMGGHITMDSRRGVGSSCTFHILCESAPNNERKRPASPSLNNKTHPIKRVNRGPKRILVAEDNLINQKMLRKILEGAGYVVLVADDGQQAFDKARSAYVSAQPLEAILMDMEMPTVNGLEATKKIREFEVQQQCTRTLIVGLSANAKDSHCQLALGAGMDDYITKPFQKNDILSAIRSEEDSES</sequence>
<dbReference type="Pfam" id="PF01590">
    <property type="entry name" value="GAF"/>
    <property type="match status" value="1"/>
</dbReference>
<dbReference type="SUPFAM" id="SSF52540">
    <property type="entry name" value="P-loop containing nucleoside triphosphate hydrolases"/>
    <property type="match status" value="1"/>
</dbReference>
<dbReference type="Gene3D" id="3.30.450.40">
    <property type="match status" value="1"/>
</dbReference>
<evidence type="ECO:0000256" key="4">
    <source>
        <dbReference type="ARBA" id="ARBA00022574"/>
    </source>
</evidence>
<dbReference type="PROSITE" id="PS50011">
    <property type="entry name" value="PROTEIN_KINASE_DOM"/>
    <property type="match status" value="2"/>
</dbReference>
<evidence type="ECO:0000256" key="1">
    <source>
        <dbReference type="ARBA" id="ARBA00012513"/>
    </source>
</evidence>
<keyword evidence="5" id="KW-0808">Transferase</keyword>
<dbReference type="SUPFAM" id="SSF50978">
    <property type="entry name" value="WD40 repeat-like"/>
    <property type="match status" value="1"/>
</dbReference>
<dbReference type="SMART" id="SM00065">
    <property type="entry name" value="GAF"/>
    <property type="match status" value="1"/>
</dbReference>
<dbReference type="Pfam" id="PF00069">
    <property type="entry name" value="Pkinase"/>
    <property type="match status" value="2"/>
</dbReference>
<dbReference type="EC" id="2.7.11.1" evidence="1"/>
<dbReference type="InterPro" id="IPR055231">
    <property type="entry name" value="2AA_helical"/>
</dbReference>
<dbReference type="GO" id="GO:0000155">
    <property type="term" value="F:phosphorelay sensor kinase activity"/>
    <property type="evidence" value="ECO:0007669"/>
    <property type="project" value="InterPro"/>
</dbReference>
<keyword evidence="8" id="KW-0418">Kinase</keyword>
<dbReference type="SMART" id="SM00388">
    <property type="entry name" value="HisKA"/>
    <property type="match status" value="1"/>
</dbReference>